<dbReference type="RefSeq" id="WP_162220977.1">
    <property type="nucleotide sequence ID" value="NZ_JANJZM010000012.1"/>
</dbReference>
<gene>
    <name evidence="3" type="ORF">FMM72_06970</name>
</gene>
<evidence type="ECO:0000256" key="1">
    <source>
        <dbReference type="SAM" id="MobiDB-lite"/>
    </source>
</evidence>
<dbReference type="InterPro" id="IPR024559">
    <property type="entry name" value="DUF3846"/>
</dbReference>
<dbReference type="EMBL" id="VIQT01000009">
    <property type="protein sequence ID" value="NDO38999.1"/>
    <property type="molecule type" value="Genomic_DNA"/>
</dbReference>
<accession>A0A845SPM6</accession>
<evidence type="ECO:0000313" key="4">
    <source>
        <dbReference type="Proteomes" id="UP000462501"/>
    </source>
</evidence>
<dbReference type="Pfam" id="PF12957">
    <property type="entry name" value="DUF3846"/>
    <property type="match status" value="1"/>
</dbReference>
<evidence type="ECO:0000259" key="2">
    <source>
        <dbReference type="Pfam" id="PF12957"/>
    </source>
</evidence>
<reference evidence="3 4" key="1">
    <citation type="submission" date="2019-06" db="EMBL/GenBank/DDBJ databases">
        <title>Draft genome sequences of 15 bacterial species constituting the stable defined intestinal microbiota of the GM15 gnotobiotic mouse model.</title>
        <authorList>
            <person name="Elie C."/>
            <person name="Mathieu A."/>
            <person name="Saliou A."/>
            <person name="Darnaud M."/>
            <person name="Leulier F."/>
            <person name="Tamellini A."/>
        </authorList>
    </citation>
    <scope>NUCLEOTIDE SEQUENCE [LARGE SCALE GENOMIC DNA]</scope>
    <source>
        <strain evidence="3 4">JM4-15</strain>
    </source>
</reference>
<feature type="domain" description="DUF3846" evidence="2">
    <location>
        <begin position="1"/>
        <end position="101"/>
    </location>
</feature>
<feature type="region of interest" description="Disordered" evidence="1">
    <location>
        <begin position="231"/>
        <end position="255"/>
    </location>
</feature>
<dbReference type="AlphaFoldDB" id="A0A845SPM6"/>
<feature type="compositionally biased region" description="Basic and acidic residues" evidence="1">
    <location>
        <begin position="233"/>
        <end position="255"/>
    </location>
</feature>
<sequence>MKILVVEPMKPCEVREISDTLEVMQALVGGHIQAVYPFRDDVALVCNEEGRNLGLPYNRPLTNDRGVPYEMICGTFFLAGVGPEDFISLTDDQIQRYKALYDNVMVVTAERPAAQAEIAPEATMLDFAVDCQLTFRFARDGQEAAESKDAFISHVTEVFNEDTPLAERTVGGLDFDFRDGCAEVRYTFASQEKDKTSAEVFSEQCVRDVQDRLEGFGCKVEKIDCFAEELEPDPVREPDKARGNQEKKKGHGHDR</sequence>
<evidence type="ECO:0000313" key="3">
    <source>
        <dbReference type="EMBL" id="NDO38999.1"/>
    </source>
</evidence>
<name>A0A845SPM6_9FIRM</name>
<organism evidence="3 4">
    <name type="scientific">Anaerotruncus colihominis</name>
    <dbReference type="NCBI Taxonomy" id="169435"/>
    <lineage>
        <taxon>Bacteria</taxon>
        <taxon>Bacillati</taxon>
        <taxon>Bacillota</taxon>
        <taxon>Clostridia</taxon>
        <taxon>Eubacteriales</taxon>
        <taxon>Oscillospiraceae</taxon>
        <taxon>Anaerotruncus</taxon>
    </lineage>
</organism>
<proteinExistence type="predicted"/>
<comment type="caution">
    <text evidence="3">The sequence shown here is derived from an EMBL/GenBank/DDBJ whole genome shotgun (WGS) entry which is preliminary data.</text>
</comment>
<dbReference type="Proteomes" id="UP000462501">
    <property type="component" value="Unassembled WGS sequence"/>
</dbReference>
<protein>
    <submittedName>
        <fullName evidence="3">DUF3846 domain-containing protein</fullName>
    </submittedName>
</protein>